<protein>
    <submittedName>
        <fullName evidence="1">Uncharacterized protein</fullName>
    </submittedName>
</protein>
<sequence length="206" mass="23645">MVNRNEKKDRSSITLVQPHLVINLPEENQPAKMSKNTAEHLFPSEDESLSDTPVKTKPKEQKKRKLASMSSSQPSTSKKQKIHPITPVTKATARELFGSDSDDDALEITAEKKPSAIYSYITKRLANGFSRQMDEKKKGAFYIEVKIYRSDEIERVQPVNRWRHSIITIKNKTDEDSDAWNHMNAFIASTRKEFKNQTPTFISSYQ</sequence>
<name>A0ACC2QDA2_9NEOP</name>
<evidence type="ECO:0000313" key="2">
    <source>
        <dbReference type="Proteomes" id="UP001231649"/>
    </source>
</evidence>
<comment type="caution">
    <text evidence="1">The sequence shown here is derived from an EMBL/GenBank/DDBJ whole genome shotgun (WGS) entry which is preliminary data.</text>
</comment>
<dbReference type="Proteomes" id="UP001231649">
    <property type="component" value="Chromosome 17"/>
</dbReference>
<evidence type="ECO:0000313" key="1">
    <source>
        <dbReference type="EMBL" id="KAJ8714839.1"/>
    </source>
</evidence>
<accession>A0ACC2QDA2</accession>
<reference evidence="1" key="1">
    <citation type="submission" date="2023-03" db="EMBL/GenBank/DDBJ databases">
        <title>Chromosome-level genomes of two armyworms, Mythimna separata and Mythimna loreyi, provide insights into the biosynthesis and reception of sex pheromones.</title>
        <authorList>
            <person name="Zhao H."/>
        </authorList>
    </citation>
    <scope>NUCLEOTIDE SEQUENCE</scope>
    <source>
        <strain evidence="1">BeijingLab</strain>
    </source>
</reference>
<proteinExistence type="predicted"/>
<keyword evidence="2" id="KW-1185">Reference proteome</keyword>
<organism evidence="1 2">
    <name type="scientific">Mythimna loreyi</name>
    <dbReference type="NCBI Taxonomy" id="667449"/>
    <lineage>
        <taxon>Eukaryota</taxon>
        <taxon>Metazoa</taxon>
        <taxon>Ecdysozoa</taxon>
        <taxon>Arthropoda</taxon>
        <taxon>Hexapoda</taxon>
        <taxon>Insecta</taxon>
        <taxon>Pterygota</taxon>
        <taxon>Neoptera</taxon>
        <taxon>Endopterygota</taxon>
        <taxon>Lepidoptera</taxon>
        <taxon>Glossata</taxon>
        <taxon>Ditrysia</taxon>
        <taxon>Noctuoidea</taxon>
        <taxon>Noctuidae</taxon>
        <taxon>Noctuinae</taxon>
        <taxon>Hadenini</taxon>
        <taxon>Mythimna</taxon>
    </lineage>
</organism>
<gene>
    <name evidence="1" type="ORF">PYW08_004820</name>
</gene>
<dbReference type="EMBL" id="CM056793">
    <property type="protein sequence ID" value="KAJ8714839.1"/>
    <property type="molecule type" value="Genomic_DNA"/>
</dbReference>